<dbReference type="EMBL" id="CAJVQC010001964">
    <property type="protein sequence ID" value="CAG8503530.1"/>
    <property type="molecule type" value="Genomic_DNA"/>
</dbReference>
<comment type="caution">
    <text evidence="1">The sequence shown here is derived from an EMBL/GenBank/DDBJ whole genome shotgun (WGS) entry which is preliminary data.</text>
</comment>
<evidence type="ECO:0000313" key="1">
    <source>
        <dbReference type="EMBL" id="CAG8503530.1"/>
    </source>
</evidence>
<sequence length="41" mass="4893">IESKNGVYSQEEYITIMNYVQNNCQKLQLAKLMAIFFYLEN</sequence>
<name>A0ACA9KZY2_9GLOM</name>
<gene>
    <name evidence="1" type="ORF">RPERSI_LOCUS1931</name>
</gene>
<keyword evidence="2" id="KW-1185">Reference proteome</keyword>
<dbReference type="Proteomes" id="UP000789920">
    <property type="component" value="Unassembled WGS sequence"/>
</dbReference>
<proteinExistence type="predicted"/>
<reference evidence="1" key="1">
    <citation type="submission" date="2021-06" db="EMBL/GenBank/DDBJ databases">
        <authorList>
            <person name="Kallberg Y."/>
            <person name="Tangrot J."/>
            <person name="Rosling A."/>
        </authorList>
    </citation>
    <scope>NUCLEOTIDE SEQUENCE</scope>
    <source>
        <strain evidence="1">MA461A</strain>
    </source>
</reference>
<evidence type="ECO:0000313" key="2">
    <source>
        <dbReference type="Proteomes" id="UP000789920"/>
    </source>
</evidence>
<feature type="non-terminal residue" evidence="1">
    <location>
        <position position="1"/>
    </location>
</feature>
<protein>
    <submittedName>
        <fullName evidence="1">35666_t:CDS:1</fullName>
    </submittedName>
</protein>
<organism evidence="1 2">
    <name type="scientific">Racocetra persica</name>
    <dbReference type="NCBI Taxonomy" id="160502"/>
    <lineage>
        <taxon>Eukaryota</taxon>
        <taxon>Fungi</taxon>
        <taxon>Fungi incertae sedis</taxon>
        <taxon>Mucoromycota</taxon>
        <taxon>Glomeromycotina</taxon>
        <taxon>Glomeromycetes</taxon>
        <taxon>Diversisporales</taxon>
        <taxon>Gigasporaceae</taxon>
        <taxon>Racocetra</taxon>
    </lineage>
</organism>
<accession>A0ACA9KZY2</accession>